<dbReference type="GeneID" id="28967771"/>
<dbReference type="RefSeq" id="XP_018264190.1">
    <property type="nucleotide sequence ID" value="XM_018407382.1"/>
</dbReference>
<dbReference type="VEuPathDB" id="FungiDB:I303_04072"/>
<dbReference type="AlphaFoldDB" id="A0A1A6A8G8"/>
<feature type="chain" id="PRO_5008342199" evidence="1">
    <location>
        <begin position="18"/>
        <end position="148"/>
    </location>
</feature>
<dbReference type="PROSITE" id="PS50231">
    <property type="entry name" value="RICIN_B_LECTIN"/>
    <property type="match status" value="1"/>
</dbReference>
<dbReference type="InterPro" id="IPR035992">
    <property type="entry name" value="Ricin_B-like_lectins"/>
</dbReference>
<organism evidence="2">
    <name type="scientific">Kwoniella dejecticola CBS 10117</name>
    <dbReference type="NCBI Taxonomy" id="1296121"/>
    <lineage>
        <taxon>Eukaryota</taxon>
        <taxon>Fungi</taxon>
        <taxon>Dikarya</taxon>
        <taxon>Basidiomycota</taxon>
        <taxon>Agaricomycotina</taxon>
        <taxon>Tremellomycetes</taxon>
        <taxon>Tremellales</taxon>
        <taxon>Cryptococcaceae</taxon>
        <taxon>Kwoniella</taxon>
    </lineage>
</organism>
<dbReference type="Proteomes" id="UP000078595">
    <property type="component" value="Chromosome 4"/>
</dbReference>
<name>A0A1A6A8G8_9TREE</name>
<evidence type="ECO:0000313" key="2">
    <source>
        <dbReference type="EMBL" id="OBR86348.1"/>
    </source>
</evidence>
<dbReference type="KEGG" id="kdj:28967771"/>
<dbReference type="EMBL" id="KI894030">
    <property type="protein sequence ID" value="OBR86348.1"/>
    <property type="molecule type" value="Genomic_DNA"/>
</dbReference>
<evidence type="ECO:0000313" key="4">
    <source>
        <dbReference type="Proteomes" id="UP000078595"/>
    </source>
</evidence>
<reference evidence="3" key="2">
    <citation type="submission" date="2013-07" db="EMBL/GenBank/DDBJ databases">
        <authorList>
            <consortium name="The Broad Institute Genome Sequencing Platform"/>
            <person name="Cuomo C."/>
            <person name="Litvintseva A."/>
            <person name="Chen Y."/>
            <person name="Heitman J."/>
            <person name="Sun S."/>
            <person name="Springer D."/>
            <person name="Dromer F."/>
            <person name="Young S.K."/>
            <person name="Zeng Q."/>
            <person name="Gargeya S."/>
            <person name="Fitzgerald M."/>
            <person name="Abouelleil A."/>
            <person name="Alvarado L."/>
            <person name="Berlin A.M."/>
            <person name="Chapman S.B."/>
            <person name="Dewar J."/>
            <person name="Goldberg J."/>
            <person name="Griggs A."/>
            <person name="Gujja S."/>
            <person name="Hansen M."/>
            <person name="Howarth C."/>
            <person name="Imamovic A."/>
            <person name="Larimer J."/>
            <person name="McCowan C."/>
            <person name="Murphy C."/>
            <person name="Pearson M."/>
            <person name="Priest M."/>
            <person name="Roberts A."/>
            <person name="Saif S."/>
            <person name="Shea T."/>
            <person name="Sykes S."/>
            <person name="Wortman J."/>
            <person name="Nusbaum C."/>
            <person name="Birren B."/>
        </authorList>
    </citation>
    <scope>NUCLEOTIDE SEQUENCE</scope>
    <source>
        <strain evidence="3">CBS 10117</strain>
    </source>
</reference>
<dbReference type="Gene3D" id="2.80.10.50">
    <property type="match status" value="1"/>
</dbReference>
<feature type="signal peptide" evidence="1">
    <location>
        <begin position="1"/>
        <end position="17"/>
    </location>
</feature>
<reference evidence="3" key="3">
    <citation type="submission" date="2024-02" db="EMBL/GenBank/DDBJ databases">
        <title>Comparative genomics of Cryptococcus and Kwoniella reveals pathogenesis evolution and contrasting modes of karyotype evolution via chromosome fusion or intercentromeric recombination.</title>
        <authorList>
            <person name="Coelho M.A."/>
            <person name="David-Palma M."/>
            <person name="Shea T."/>
            <person name="Bowers K."/>
            <person name="McGinley-Smith S."/>
            <person name="Mohammad A.W."/>
            <person name="Gnirke A."/>
            <person name="Yurkov A.M."/>
            <person name="Nowrousian M."/>
            <person name="Sun S."/>
            <person name="Cuomo C.A."/>
            <person name="Heitman J."/>
        </authorList>
    </citation>
    <scope>NUCLEOTIDE SEQUENCE</scope>
    <source>
        <strain evidence="3">CBS 10117</strain>
    </source>
</reference>
<dbReference type="EMBL" id="CP144533">
    <property type="protein sequence ID" value="WWC61469.1"/>
    <property type="molecule type" value="Genomic_DNA"/>
</dbReference>
<proteinExistence type="predicted"/>
<dbReference type="SUPFAM" id="SSF50370">
    <property type="entry name" value="Ricin B-like lectins"/>
    <property type="match status" value="1"/>
</dbReference>
<keyword evidence="4" id="KW-1185">Reference proteome</keyword>
<gene>
    <name evidence="2" type="ORF">I303_04072</name>
    <name evidence="3" type="ORF">I303_104053</name>
</gene>
<accession>A0A1A6A8G8</accession>
<evidence type="ECO:0000313" key="3">
    <source>
        <dbReference type="EMBL" id="WWC61469.1"/>
    </source>
</evidence>
<keyword evidence="1" id="KW-0732">Signal</keyword>
<reference evidence="2" key="1">
    <citation type="submission" date="2013-07" db="EMBL/GenBank/DDBJ databases">
        <title>The Genome Sequence of Cryptococcus dejecticola CBS10117.</title>
        <authorList>
            <consortium name="The Broad Institute Genome Sequencing Platform"/>
            <person name="Cuomo C."/>
            <person name="Litvintseva A."/>
            <person name="Chen Y."/>
            <person name="Heitman J."/>
            <person name="Sun S."/>
            <person name="Springer D."/>
            <person name="Dromer F."/>
            <person name="Young S.K."/>
            <person name="Zeng Q."/>
            <person name="Gargeya S."/>
            <person name="Fitzgerald M."/>
            <person name="Abouelleil A."/>
            <person name="Alvarado L."/>
            <person name="Berlin A.M."/>
            <person name="Chapman S.B."/>
            <person name="Dewar J."/>
            <person name="Goldberg J."/>
            <person name="Griggs A."/>
            <person name="Gujja S."/>
            <person name="Hansen M."/>
            <person name="Howarth C."/>
            <person name="Imamovic A."/>
            <person name="Larimer J."/>
            <person name="McCowan C."/>
            <person name="Murphy C."/>
            <person name="Pearson M."/>
            <person name="Priest M."/>
            <person name="Roberts A."/>
            <person name="Saif S."/>
            <person name="Shea T."/>
            <person name="Sykes S."/>
            <person name="Wortman J."/>
            <person name="Nusbaum C."/>
            <person name="Birren B."/>
        </authorList>
    </citation>
    <scope>NUCLEOTIDE SEQUENCE [LARGE SCALE GENOMIC DNA]</scope>
    <source>
        <strain evidence="2">CBS 10117</strain>
    </source>
</reference>
<protein>
    <submittedName>
        <fullName evidence="2">Uncharacterized protein</fullName>
    </submittedName>
</protein>
<evidence type="ECO:0000256" key="1">
    <source>
        <dbReference type="SAM" id="SignalP"/>
    </source>
</evidence>
<sequence length="148" mass="15654">MLFTTCVLVSLLGLTSAAPSSLVPRAEGRQIKLKGTEKCLYAPYPTYSVSAELSLVKCEGTPQPPKWNVGGEITFSDDQSGSSASLVVLGETTVPAVQISTTLTKTTKTAWEYADQKINLAAADLCLTAGAGVTLQPCKGDQQEWELV</sequence>